<feature type="transmembrane region" description="Helical" evidence="1">
    <location>
        <begin position="186"/>
        <end position="208"/>
    </location>
</feature>
<dbReference type="Gene3D" id="3.30.565.10">
    <property type="entry name" value="Histidine kinase-like ATPase, C-terminal domain"/>
    <property type="match status" value="1"/>
</dbReference>
<dbReference type="InterPro" id="IPR032834">
    <property type="entry name" value="NatK-like_C"/>
</dbReference>
<feature type="transmembrane region" description="Helical" evidence="1">
    <location>
        <begin position="154"/>
        <end position="174"/>
    </location>
</feature>
<sequence>MEILATCILSLLSACSYLLPVSFFLPCRLSKKEKGILYLIFLGSILLIQWELGNIGVVVLLLLGGIYIAWIDENRFLNVSTFIGTYLFCVVCDYLLALVWEPMSRRIFGNMGAYGASLLYVLLYLLILAVICPVLSRLLHRLMGKIHRTLPRQLAVLISINLVFCLLIFLFNIAVGEYIGYSRPVILFNCFLFGCYFVISTVLIVNIIRSRIENMDLQMKQDAYQRLQEYTGQVEAMYSSLRAFKHDYNNIMLTLSGYTESGDMEGLKAYFDREIAPMNQKLFTATSRLNQLIHIRITELKSIVSAKLLYAAELNINVTVEVEKEISSVPMGTVDLCRVVGIFLDNAIEGALETEEPEIRMAVLDEAEEVVFIISNSFRDTGLPQASLRQAGTTTKGKNRGIGLYNAKEILSAYDQIFWDTEVRNGQFIQYLRMKKQ</sequence>
<gene>
    <name evidence="3" type="ORF">H9756_12660</name>
</gene>
<feature type="transmembrane region" description="Helical" evidence="1">
    <location>
        <begin position="36"/>
        <end position="69"/>
    </location>
</feature>
<evidence type="ECO:0000259" key="2">
    <source>
        <dbReference type="Pfam" id="PF14501"/>
    </source>
</evidence>
<accession>A0A9D2T2B2</accession>
<feature type="transmembrane region" description="Helical" evidence="1">
    <location>
        <begin position="76"/>
        <end position="100"/>
    </location>
</feature>
<keyword evidence="1" id="KW-0812">Transmembrane</keyword>
<comment type="caution">
    <text evidence="3">The sequence shown here is derived from an EMBL/GenBank/DDBJ whole genome shotgun (WGS) entry which is preliminary data.</text>
</comment>
<dbReference type="Pfam" id="PF14501">
    <property type="entry name" value="HATPase_c_5"/>
    <property type="match status" value="1"/>
</dbReference>
<evidence type="ECO:0000313" key="3">
    <source>
        <dbReference type="EMBL" id="HJC44503.1"/>
    </source>
</evidence>
<reference evidence="3" key="1">
    <citation type="journal article" date="2021" name="PeerJ">
        <title>Extensive microbial diversity within the chicken gut microbiome revealed by metagenomics and culture.</title>
        <authorList>
            <person name="Gilroy R."/>
            <person name="Ravi A."/>
            <person name="Getino M."/>
            <person name="Pursley I."/>
            <person name="Horton D.L."/>
            <person name="Alikhan N.F."/>
            <person name="Baker D."/>
            <person name="Gharbi K."/>
            <person name="Hall N."/>
            <person name="Watson M."/>
            <person name="Adriaenssens E.M."/>
            <person name="Foster-Nyarko E."/>
            <person name="Jarju S."/>
            <person name="Secka A."/>
            <person name="Antonio M."/>
            <person name="Oren A."/>
            <person name="Chaudhuri R.R."/>
            <person name="La Ragione R."/>
            <person name="Hildebrand F."/>
            <person name="Pallen M.J."/>
        </authorList>
    </citation>
    <scope>NUCLEOTIDE SEQUENCE</scope>
    <source>
        <strain evidence="3">CHK165-2605</strain>
    </source>
</reference>
<name>A0A9D2T2B2_9FIRM</name>
<dbReference type="InterPro" id="IPR036890">
    <property type="entry name" value="HATPase_C_sf"/>
</dbReference>
<feature type="domain" description="Sensor histidine kinase NatK-like C-terminal" evidence="2">
    <location>
        <begin position="333"/>
        <end position="432"/>
    </location>
</feature>
<dbReference type="SUPFAM" id="SSF55874">
    <property type="entry name" value="ATPase domain of HSP90 chaperone/DNA topoisomerase II/histidine kinase"/>
    <property type="match status" value="1"/>
</dbReference>
<dbReference type="EMBL" id="DWWI01000266">
    <property type="protein sequence ID" value="HJC44503.1"/>
    <property type="molecule type" value="Genomic_DNA"/>
</dbReference>
<dbReference type="GO" id="GO:0042802">
    <property type="term" value="F:identical protein binding"/>
    <property type="evidence" value="ECO:0007669"/>
    <property type="project" value="TreeGrafter"/>
</dbReference>
<dbReference type="PANTHER" id="PTHR40448:SF1">
    <property type="entry name" value="TWO-COMPONENT SENSOR HISTIDINE KINASE"/>
    <property type="match status" value="1"/>
</dbReference>
<protein>
    <submittedName>
        <fullName evidence="3">GHKL domain-containing protein</fullName>
    </submittedName>
</protein>
<dbReference type="AlphaFoldDB" id="A0A9D2T2B2"/>
<organism evidence="3 4">
    <name type="scientific">Candidatus Mediterraneibacter gallistercoris</name>
    <dbReference type="NCBI Taxonomy" id="2838671"/>
    <lineage>
        <taxon>Bacteria</taxon>
        <taxon>Bacillati</taxon>
        <taxon>Bacillota</taxon>
        <taxon>Clostridia</taxon>
        <taxon>Lachnospirales</taxon>
        <taxon>Lachnospiraceae</taxon>
        <taxon>Mediterraneibacter</taxon>
    </lineage>
</organism>
<proteinExistence type="predicted"/>
<keyword evidence="1" id="KW-0472">Membrane</keyword>
<dbReference type="Proteomes" id="UP000823895">
    <property type="component" value="Unassembled WGS sequence"/>
</dbReference>
<dbReference type="CDD" id="cd16935">
    <property type="entry name" value="HATPase_AgrC-ComD-like"/>
    <property type="match status" value="1"/>
</dbReference>
<feature type="transmembrane region" description="Helical" evidence="1">
    <location>
        <begin position="112"/>
        <end position="134"/>
    </location>
</feature>
<dbReference type="PANTHER" id="PTHR40448">
    <property type="entry name" value="TWO-COMPONENT SENSOR HISTIDINE KINASE"/>
    <property type="match status" value="1"/>
</dbReference>
<evidence type="ECO:0000256" key="1">
    <source>
        <dbReference type="SAM" id="Phobius"/>
    </source>
</evidence>
<reference evidence="3" key="2">
    <citation type="submission" date="2021-04" db="EMBL/GenBank/DDBJ databases">
        <authorList>
            <person name="Gilroy R."/>
        </authorList>
    </citation>
    <scope>NUCLEOTIDE SEQUENCE</scope>
    <source>
        <strain evidence="3">CHK165-2605</strain>
    </source>
</reference>
<evidence type="ECO:0000313" key="4">
    <source>
        <dbReference type="Proteomes" id="UP000823895"/>
    </source>
</evidence>
<keyword evidence="1" id="KW-1133">Transmembrane helix</keyword>